<name>A0A261VPT7_9BORD</name>
<dbReference type="PANTHER" id="PTHR38766:SF1">
    <property type="entry name" value="FLAGELLAR PROTEIN FLIO"/>
    <property type="match status" value="1"/>
</dbReference>
<dbReference type="GO" id="GO:0009425">
    <property type="term" value="C:bacterial-type flagellum basal body"/>
    <property type="evidence" value="ECO:0007669"/>
    <property type="project" value="UniProtKB-SubCell"/>
</dbReference>
<gene>
    <name evidence="8" type="ORF">CAL24_10240</name>
</gene>
<dbReference type="GO" id="GO:0005886">
    <property type="term" value="C:plasma membrane"/>
    <property type="evidence" value="ECO:0007669"/>
    <property type="project" value="UniProtKB-SubCell"/>
</dbReference>
<keyword evidence="5 7" id="KW-0975">Bacterial flagellum</keyword>
<evidence type="ECO:0000256" key="6">
    <source>
        <dbReference type="ARBA" id="ARBA00037937"/>
    </source>
</evidence>
<comment type="caution">
    <text evidence="8">The sequence shown here is derived from an EMBL/GenBank/DDBJ whole genome shotgun (WGS) entry which is preliminary data.</text>
</comment>
<feature type="transmembrane region" description="Helical" evidence="7">
    <location>
        <begin position="6"/>
        <end position="27"/>
    </location>
</feature>
<keyword evidence="8" id="KW-0966">Cell projection</keyword>
<evidence type="ECO:0000256" key="1">
    <source>
        <dbReference type="ARBA" id="ARBA00022475"/>
    </source>
</evidence>
<dbReference type="AlphaFoldDB" id="A0A261VPT7"/>
<keyword evidence="8" id="KW-0282">Flagellum</keyword>
<evidence type="ECO:0000313" key="9">
    <source>
        <dbReference type="Proteomes" id="UP000215633"/>
    </source>
</evidence>
<dbReference type="InterPro" id="IPR052205">
    <property type="entry name" value="FliO/MopB"/>
</dbReference>
<evidence type="ECO:0000256" key="4">
    <source>
        <dbReference type="ARBA" id="ARBA00023136"/>
    </source>
</evidence>
<keyword evidence="4 7" id="KW-0472">Membrane</keyword>
<sequence length="107" mass="10967">MTDSALLRVAIGLLLVVAAILAAAWLARRAGLAGRAQARLLRQVASVPLGPRHSVAVLQIEDTWLVVGVTPTQLTTLHTLPAGALPPAGPGAEPFAGKLAAALRRGQ</sequence>
<accession>A0A261VPT7</accession>
<evidence type="ECO:0000256" key="5">
    <source>
        <dbReference type="ARBA" id="ARBA00023143"/>
    </source>
</evidence>
<dbReference type="InterPro" id="IPR022781">
    <property type="entry name" value="Flagellar_biosynth_FliO"/>
</dbReference>
<dbReference type="EMBL" id="NEVT01000006">
    <property type="protein sequence ID" value="OZI75600.1"/>
    <property type="molecule type" value="Genomic_DNA"/>
</dbReference>
<dbReference type="GO" id="GO:0044781">
    <property type="term" value="P:bacterial-type flagellum organization"/>
    <property type="evidence" value="ECO:0007669"/>
    <property type="project" value="UniProtKB-UniRule"/>
</dbReference>
<keyword evidence="3 7" id="KW-1133">Transmembrane helix</keyword>
<protein>
    <recommendedName>
        <fullName evidence="7">Flagellar protein</fullName>
    </recommendedName>
</protein>
<organism evidence="8 9">
    <name type="scientific">Bordetella genomosp. 2</name>
    <dbReference type="NCBI Taxonomy" id="1983456"/>
    <lineage>
        <taxon>Bacteria</taxon>
        <taxon>Pseudomonadati</taxon>
        <taxon>Pseudomonadota</taxon>
        <taxon>Betaproteobacteria</taxon>
        <taxon>Burkholderiales</taxon>
        <taxon>Alcaligenaceae</taxon>
        <taxon>Bordetella</taxon>
    </lineage>
</organism>
<keyword evidence="8" id="KW-0969">Cilium</keyword>
<keyword evidence="1 7" id="KW-1003">Cell membrane</keyword>
<comment type="subcellular location">
    <subcellularLocation>
        <location evidence="7">Cell membrane</location>
    </subcellularLocation>
    <subcellularLocation>
        <location evidence="7">Bacterial flagellum basal body</location>
    </subcellularLocation>
</comment>
<dbReference type="RefSeq" id="WP_094806639.1">
    <property type="nucleotide sequence ID" value="NZ_NEVT01000006.1"/>
</dbReference>
<evidence type="ECO:0000256" key="2">
    <source>
        <dbReference type="ARBA" id="ARBA00022692"/>
    </source>
</evidence>
<proteinExistence type="inferred from homology"/>
<comment type="similarity">
    <text evidence="6 7">Belongs to the FliO/MopB family.</text>
</comment>
<reference evidence="9" key="1">
    <citation type="submission" date="2017-05" db="EMBL/GenBank/DDBJ databases">
        <title>Complete and WGS of Bordetella genogroups.</title>
        <authorList>
            <person name="Spilker T."/>
            <person name="Lipuma J."/>
        </authorList>
    </citation>
    <scope>NUCLEOTIDE SEQUENCE [LARGE SCALE GENOMIC DNA]</scope>
    <source>
        <strain evidence="9">AU8256</strain>
    </source>
</reference>
<dbReference type="PANTHER" id="PTHR38766">
    <property type="entry name" value="FLAGELLAR PROTEIN FLIO"/>
    <property type="match status" value="1"/>
</dbReference>
<dbReference type="NCBIfam" id="TIGR03500">
    <property type="entry name" value="FliO_TIGR"/>
    <property type="match status" value="1"/>
</dbReference>
<keyword evidence="2 7" id="KW-0812">Transmembrane</keyword>
<evidence type="ECO:0000313" key="8">
    <source>
        <dbReference type="EMBL" id="OZI75600.1"/>
    </source>
</evidence>
<dbReference type="Pfam" id="PF04347">
    <property type="entry name" value="FliO"/>
    <property type="match status" value="1"/>
</dbReference>
<evidence type="ECO:0000256" key="3">
    <source>
        <dbReference type="ARBA" id="ARBA00022989"/>
    </source>
</evidence>
<dbReference type="Proteomes" id="UP000215633">
    <property type="component" value="Unassembled WGS sequence"/>
</dbReference>
<keyword evidence="9" id="KW-1185">Reference proteome</keyword>
<evidence type="ECO:0000256" key="7">
    <source>
        <dbReference type="RuleBase" id="RU362064"/>
    </source>
</evidence>